<comment type="caution">
    <text evidence="4">The sequence shown here is derived from an EMBL/GenBank/DDBJ whole genome shotgun (WGS) entry which is preliminary data.</text>
</comment>
<accession>A0A8X8ZNY7</accession>
<organism evidence="4">
    <name type="scientific">Salvia splendens</name>
    <name type="common">Scarlet sage</name>
    <dbReference type="NCBI Taxonomy" id="180675"/>
    <lineage>
        <taxon>Eukaryota</taxon>
        <taxon>Viridiplantae</taxon>
        <taxon>Streptophyta</taxon>
        <taxon>Embryophyta</taxon>
        <taxon>Tracheophyta</taxon>
        <taxon>Spermatophyta</taxon>
        <taxon>Magnoliopsida</taxon>
        <taxon>eudicotyledons</taxon>
        <taxon>Gunneridae</taxon>
        <taxon>Pentapetalae</taxon>
        <taxon>asterids</taxon>
        <taxon>lamiids</taxon>
        <taxon>Lamiales</taxon>
        <taxon>Lamiaceae</taxon>
        <taxon>Nepetoideae</taxon>
        <taxon>Mentheae</taxon>
        <taxon>Salviinae</taxon>
        <taxon>Salvia</taxon>
        <taxon>Salvia subgen. Calosphace</taxon>
        <taxon>core Calosphace</taxon>
    </lineage>
</organism>
<dbReference type="NCBIfam" id="TIGR00756">
    <property type="entry name" value="PPR"/>
    <property type="match status" value="4"/>
</dbReference>
<feature type="repeat" description="PPR" evidence="2">
    <location>
        <begin position="318"/>
        <end position="352"/>
    </location>
</feature>
<dbReference type="GO" id="GO:0009451">
    <property type="term" value="P:RNA modification"/>
    <property type="evidence" value="ECO:0007669"/>
    <property type="project" value="InterPro"/>
</dbReference>
<feature type="region of interest" description="Disordered" evidence="3">
    <location>
        <begin position="12"/>
        <end position="36"/>
    </location>
</feature>
<feature type="repeat" description="PPR" evidence="2">
    <location>
        <begin position="150"/>
        <end position="184"/>
    </location>
</feature>
<dbReference type="InterPro" id="IPR046960">
    <property type="entry name" value="PPR_At4g14850-like_plant"/>
</dbReference>
<gene>
    <name evidence="4" type="ORF">SASPL_129712</name>
</gene>
<dbReference type="InterPro" id="IPR046848">
    <property type="entry name" value="E_motif"/>
</dbReference>
<dbReference type="InterPro" id="IPR002885">
    <property type="entry name" value="PPR_rpt"/>
</dbReference>
<dbReference type="FunFam" id="1.25.40.10:FF:000158">
    <property type="entry name" value="pentatricopeptide repeat-containing protein At2g33680"/>
    <property type="match status" value="1"/>
</dbReference>
<dbReference type="Pfam" id="PF01535">
    <property type="entry name" value="PPR"/>
    <property type="match status" value="6"/>
</dbReference>
<feature type="repeat" description="PPR" evidence="2">
    <location>
        <begin position="382"/>
        <end position="412"/>
    </location>
</feature>
<dbReference type="EMBL" id="PNBA02000010">
    <property type="protein sequence ID" value="KAG6411628.1"/>
    <property type="molecule type" value="Genomic_DNA"/>
</dbReference>
<evidence type="ECO:0000256" key="1">
    <source>
        <dbReference type="ARBA" id="ARBA00022737"/>
    </source>
</evidence>
<dbReference type="AlphaFoldDB" id="A0A8X8ZNY7"/>
<evidence type="ECO:0000313" key="4">
    <source>
        <dbReference type="EMBL" id="KAG6411628.1"/>
    </source>
</evidence>
<keyword evidence="5" id="KW-1185">Reference proteome</keyword>
<sequence>MNLCLKPPCSITSSSYSAARRKDKKHDPIYRNKTPITLPFPKSHPTPLLLQRRLPPQSKKQALENIITDLESSAKNGIELNDPQIFASLLESCFQLEAIDYGVRVHNLIPEKLLRKNVGIASKLLRLYACSGQIEKAHEVFDGMSDRNSSAFQWNSLISGYAETGQYEDALALFFQMVEDGVRPDQYTFPRVLKACGGVGVVRIGEEVHRWVVRSGFGNNAFVLNALVDMYAKCGDIVRARKVFDGIKGKELVSWNSMINGYIRHGLIIEALSLLRRMVVEGIEPDGVTLSAVMTSVLLEKIGREVHGWVVHRGMEWNLSVCNSLMVFYVNQNDLEKATWLFECMPERDVVSWNSIISAHSKDPVALAYFDRMLECGASSPDGITFVSLLSACAHSGMVRDGERLFRMMVERYEMRPSMAHYSCMVNLYGRAGLVDEAYEFIEKRMEMEAGPTVWGALLYGCYLHGNVELGERAAERLFELEPDGEHNFQLLIKIYQKAGCYEDAERVRGVMMERGL</sequence>
<dbReference type="Gene3D" id="1.25.40.10">
    <property type="entry name" value="Tetratricopeptide repeat domain"/>
    <property type="match status" value="4"/>
</dbReference>
<dbReference type="Pfam" id="PF13041">
    <property type="entry name" value="PPR_2"/>
    <property type="match status" value="1"/>
</dbReference>
<proteinExistence type="predicted"/>
<protein>
    <submittedName>
        <fullName evidence="4">Uncharacterized protein</fullName>
    </submittedName>
</protein>
<evidence type="ECO:0000256" key="3">
    <source>
        <dbReference type="SAM" id="MobiDB-lite"/>
    </source>
</evidence>
<dbReference type="FunFam" id="1.25.40.10:FF:000729">
    <property type="entry name" value="Pentatricopeptide repeat-containing protein At4g25270, chloroplastic"/>
    <property type="match status" value="1"/>
</dbReference>
<name>A0A8X8ZNY7_SALSN</name>
<keyword evidence="1" id="KW-0677">Repeat</keyword>
<evidence type="ECO:0000256" key="2">
    <source>
        <dbReference type="PROSITE-ProRule" id="PRU00708"/>
    </source>
</evidence>
<dbReference type="Proteomes" id="UP000298416">
    <property type="component" value="Unassembled WGS sequence"/>
</dbReference>
<dbReference type="GO" id="GO:0099402">
    <property type="term" value="P:plant organ development"/>
    <property type="evidence" value="ECO:0007669"/>
    <property type="project" value="UniProtKB-ARBA"/>
</dbReference>
<dbReference type="OrthoDB" id="1882394at2759"/>
<reference evidence="4" key="2">
    <citation type="submission" date="2020-08" db="EMBL/GenBank/DDBJ databases">
        <title>Plant Genome Project.</title>
        <authorList>
            <person name="Zhang R.-G."/>
        </authorList>
    </citation>
    <scope>NUCLEOTIDE SEQUENCE</scope>
    <source>
        <strain evidence="4">Huo1</strain>
        <tissue evidence="4">Leaf</tissue>
    </source>
</reference>
<feature type="repeat" description="PPR" evidence="2">
    <location>
        <begin position="251"/>
        <end position="285"/>
    </location>
</feature>
<reference evidence="4" key="1">
    <citation type="submission" date="2018-01" db="EMBL/GenBank/DDBJ databases">
        <authorList>
            <person name="Mao J.F."/>
        </authorList>
    </citation>
    <scope>NUCLEOTIDE SEQUENCE</scope>
    <source>
        <strain evidence="4">Huo1</strain>
        <tissue evidence="4">Leaf</tissue>
    </source>
</reference>
<dbReference type="InterPro" id="IPR011990">
    <property type="entry name" value="TPR-like_helical_dom_sf"/>
</dbReference>
<dbReference type="PANTHER" id="PTHR47926">
    <property type="entry name" value="PENTATRICOPEPTIDE REPEAT-CONTAINING PROTEIN"/>
    <property type="match status" value="1"/>
</dbReference>
<dbReference type="FunFam" id="1.25.40.10:FF:000285">
    <property type="entry name" value="Pentatricopeptide repeat-containing protein, chloroplastic"/>
    <property type="match status" value="1"/>
</dbReference>
<dbReference type="GO" id="GO:0003723">
    <property type="term" value="F:RNA binding"/>
    <property type="evidence" value="ECO:0007669"/>
    <property type="project" value="InterPro"/>
</dbReference>
<evidence type="ECO:0000313" key="5">
    <source>
        <dbReference type="Proteomes" id="UP000298416"/>
    </source>
</evidence>
<dbReference type="PROSITE" id="PS51375">
    <property type="entry name" value="PPR"/>
    <property type="match status" value="5"/>
</dbReference>
<dbReference type="PANTHER" id="PTHR47926:SF515">
    <property type="entry name" value="UMP-CMP KINASE"/>
    <property type="match status" value="1"/>
</dbReference>
<dbReference type="Pfam" id="PF20431">
    <property type="entry name" value="E_motif"/>
    <property type="match status" value="1"/>
</dbReference>
<feature type="repeat" description="PPR" evidence="2">
    <location>
        <begin position="418"/>
        <end position="452"/>
    </location>
</feature>
<dbReference type="SUPFAM" id="SSF48452">
    <property type="entry name" value="TPR-like"/>
    <property type="match status" value="1"/>
</dbReference>